<dbReference type="PRINTS" id="PR00344">
    <property type="entry name" value="BCTRLSENSOR"/>
</dbReference>
<dbReference type="Proteomes" id="UP001500804">
    <property type="component" value="Unassembled WGS sequence"/>
</dbReference>
<dbReference type="InterPro" id="IPR005467">
    <property type="entry name" value="His_kinase_dom"/>
</dbReference>
<dbReference type="Pfam" id="PF02518">
    <property type="entry name" value="HATPase_c"/>
    <property type="match status" value="1"/>
</dbReference>
<dbReference type="InterPro" id="IPR004358">
    <property type="entry name" value="Sig_transdc_His_kin-like_C"/>
</dbReference>
<evidence type="ECO:0000256" key="5">
    <source>
        <dbReference type="ARBA" id="ARBA00023012"/>
    </source>
</evidence>
<dbReference type="PANTHER" id="PTHR43711:SF28">
    <property type="entry name" value="SENSOR HISTIDINE KINASE YXDK"/>
    <property type="match status" value="1"/>
</dbReference>
<dbReference type="EMBL" id="BAABJO010000037">
    <property type="protein sequence ID" value="GAA5137400.1"/>
    <property type="molecule type" value="Genomic_DNA"/>
</dbReference>
<sequence>MLATGRHGGWAWLAVRDRGPGIAAEHQERVFDRFWRGPDVGSGRDRGTGLGLAIVRQVVESHGGGVRVHSEPDAGATFVLWLPLRAAGAVERTPKPPALDPLAAPTPT</sequence>
<name>A0ABP9P589_9PSEU</name>
<dbReference type="PROSITE" id="PS50109">
    <property type="entry name" value="HIS_KIN"/>
    <property type="match status" value="1"/>
</dbReference>
<accession>A0ABP9P589</accession>
<dbReference type="InterPro" id="IPR036890">
    <property type="entry name" value="HATPase_C_sf"/>
</dbReference>
<dbReference type="SUPFAM" id="SSF55874">
    <property type="entry name" value="ATPase domain of HSP90 chaperone/DNA topoisomerase II/histidine kinase"/>
    <property type="match status" value="1"/>
</dbReference>
<feature type="domain" description="Histidine kinase" evidence="6">
    <location>
        <begin position="1"/>
        <end position="86"/>
    </location>
</feature>
<comment type="catalytic activity">
    <reaction evidence="1">
        <text>ATP + protein L-histidine = ADP + protein N-phospho-L-histidine.</text>
        <dbReference type="EC" id="2.7.13.3"/>
    </reaction>
</comment>
<dbReference type="SMART" id="SM00387">
    <property type="entry name" value="HATPase_c"/>
    <property type="match status" value="1"/>
</dbReference>
<dbReference type="PANTHER" id="PTHR43711">
    <property type="entry name" value="TWO-COMPONENT HISTIDINE KINASE"/>
    <property type="match status" value="1"/>
</dbReference>
<dbReference type="Gene3D" id="3.30.565.10">
    <property type="entry name" value="Histidine kinase-like ATPase, C-terminal domain"/>
    <property type="match status" value="1"/>
</dbReference>
<dbReference type="CDD" id="cd00075">
    <property type="entry name" value="HATPase"/>
    <property type="match status" value="1"/>
</dbReference>
<evidence type="ECO:0000256" key="4">
    <source>
        <dbReference type="ARBA" id="ARBA00022777"/>
    </source>
</evidence>
<dbReference type="InterPro" id="IPR003594">
    <property type="entry name" value="HATPase_dom"/>
</dbReference>
<keyword evidence="8" id="KW-1185">Reference proteome</keyword>
<protein>
    <recommendedName>
        <fullName evidence="2">histidine kinase</fullName>
        <ecNumber evidence="2">2.7.13.3</ecNumber>
    </recommendedName>
</protein>
<dbReference type="RefSeq" id="WP_345611171.1">
    <property type="nucleotide sequence ID" value="NZ_BAABJO010000037.1"/>
</dbReference>
<organism evidence="7 8">
    <name type="scientific">Pseudonocardia adelaidensis</name>
    <dbReference type="NCBI Taxonomy" id="648754"/>
    <lineage>
        <taxon>Bacteria</taxon>
        <taxon>Bacillati</taxon>
        <taxon>Actinomycetota</taxon>
        <taxon>Actinomycetes</taxon>
        <taxon>Pseudonocardiales</taxon>
        <taxon>Pseudonocardiaceae</taxon>
        <taxon>Pseudonocardia</taxon>
    </lineage>
</organism>
<comment type="caution">
    <text evidence="7">The sequence shown here is derived from an EMBL/GenBank/DDBJ whole genome shotgun (WGS) entry which is preliminary data.</text>
</comment>
<evidence type="ECO:0000313" key="8">
    <source>
        <dbReference type="Proteomes" id="UP001500804"/>
    </source>
</evidence>
<evidence type="ECO:0000313" key="7">
    <source>
        <dbReference type="EMBL" id="GAA5137400.1"/>
    </source>
</evidence>
<evidence type="ECO:0000256" key="2">
    <source>
        <dbReference type="ARBA" id="ARBA00012438"/>
    </source>
</evidence>
<evidence type="ECO:0000256" key="3">
    <source>
        <dbReference type="ARBA" id="ARBA00022679"/>
    </source>
</evidence>
<gene>
    <name evidence="7" type="ORF">GCM10023320_70000</name>
</gene>
<reference evidence="8" key="1">
    <citation type="journal article" date="2019" name="Int. J. Syst. Evol. Microbiol.">
        <title>The Global Catalogue of Microorganisms (GCM) 10K type strain sequencing project: providing services to taxonomists for standard genome sequencing and annotation.</title>
        <authorList>
            <consortium name="The Broad Institute Genomics Platform"/>
            <consortium name="The Broad Institute Genome Sequencing Center for Infectious Disease"/>
            <person name="Wu L."/>
            <person name="Ma J."/>
        </authorList>
    </citation>
    <scope>NUCLEOTIDE SEQUENCE [LARGE SCALE GENOMIC DNA]</scope>
    <source>
        <strain evidence="8">JCM 18302</strain>
    </source>
</reference>
<evidence type="ECO:0000259" key="6">
    <source>
        <dbReference type="PROSITE" id="PS50109"/>
    </source>
</evidence>
<evidence type="ECO:0000256" key="1">
    <source>
        <dbReference type="ARBA" id="ARBA00000085"/>
    </source>
</evidence>
<dbReference type="InterPro" id="IPR050736">
    <property type="entry name" value="Sensor_HK_Regulatory"/>
</dbReference>
<keyword evidence="4" id="KW-0418">Kinase</keyword>
<dbReference type="EC" id="2.7.13.3" evidence="2"/>
<keyword evidence="5" id="KW-0902">Two-component regulatory system</keyword>
<keyword evidence="3" id="KW-0808">Transferase</keyword>
<proteinExistence type="predicted"/>